<dbReference type="InterPro" id="IPR013094">
    <property type="entry name" value="AB_hydrolase_3"/>
</dbReference>
<gene>
    <name evidence="4" type="ORF">DF017_29405</name>
</gene>
<evidence type="ECO:0000256" key="2">
    <source>
        <dbReference type="ARBA" id="ARBA00022801"/>
    </source>
</evidence>
<keyword evidence="2 4" id="KW-0378">Hydrolase</keyword>
<dbReference type="InterPro" id="IPR050300">
    <property type="entry name" value="GDXG_lipolytic_enzyme"/>
</dbReference>
<sequence length="330" mass="36023">MSWQSKLACWLLRWQFRPETTRPVLDPARARRFTDRRMIVPRRAPSGYRLRECHGPDDAPLRGEWLERVDGRTGQGSGQGSGQGTAQGRMLLYFHGGGYYFCSTKTHRPLVFGLTKRAGVRAFSLDYRLAPEHRFPAALDDALAAYRRLLATGTPPESIVLGGDSAGGGLALATLVALRDRGEPLPAGAILFSPWTDLAATGETLRTHDGIDPMFAGPALGKAAKLYLGDTPAAHPYASPLYADFTGLPPLFIQVGSTEVLLDDSRRVADKARAAGVQVEIEIWPQMPHVWQLYAPMVPESRQALGRAAAFLRRVAVERAVQRAGEVSIA</sequence>
<dbReference type="RefSeq" id="WP_124491628.1">
    <property type="nucleotide sequence ID" value="NZ_QTOI01000064.1"/>
</dbReference>
<dbReference type="InterPro" id="IPR002168">
    <property type="entry name" value="Lipase_GDXG_HIS_AS"/>
</dbReference>
<feature type="domain" description="Alpha/beta hydrolase fold-3" evidence="3">
    <location>
        <begin position="91"/>
        <end position="292"/>
    </location>
</feature>
<reference evidence="4 5" key="1">
    <citation type="submission" date="2018-08" db="EMBL/GenBank/DDBJ databases">
        <title>Comparative analysis of Burkholderia isolates from Puerto Rico.</title>
        <authorList>
            <person name="Hall C."/>
            <person name="Sahl J."/>
            <person name="Wagner D."/>
        </authorList>
    </citation>
    <scope>NUCLEOTIDE SEQUENCE [LARGE SCALE GENOMIC DNA]</scope>
    <source>
        <strain evidence="4 5">Bp8966</strain>
    </source>
</reference>
<evidence type="ECO:0000313" key="5">
    <source>
        <dbReference type="Proteomes" id="UP000281098"/>
    </source>
</evidence>
<accession>A0ABX9YG53</accession>
<dbReference type="Proteomes" id="UP000281098">
    <property type="component" value="Unassembled WGS sequence"/>
</dbReference>
<evidence type="ECO:0000313" key="4">
    <source>
        <dbReference type="EMBL" id="RQY84837.1"/>
    </source>
</evidence>
<dbReference type="Pfam" id="PF07859">
    <property type="entry name" value="Abhydrolase_3"/>
    <property type="match status" value="1"/>
</dbReference>
<keyword evidence="5" id="KW-1185">Reference proteome</keyword>
<dbReference type="PROSITE" id="PS01173">
    <property type="entry name" value="LIPASE_GDXG_HIS"/>
    <property type="match status" value="1"/>
</dbReference>
<dbReference type="PANTHER" id="PTHR48081">
    <property type="entry name" value="AB HYDROLASE SUPERFAMILY PROTEIN C4A8.06C"/>
    <property type="match status" value="1"/>
</dbReference>
<evidence type="ECO:0000259" key="3">
    <source>
        <dbReference type="Pfam" id="PF07859"/>
    </source>
</evidence>
<protein>
    <submittedName>
        <fullName evidence="4">Alpha/beta hydrolase</fullName>
    </submittedName>
</protein>
<name>A0ABX9YG53_9BURK</name>
<dbReference type="EMBL" id="QTPM01000052">
    <property type="protein sequence ID" value="RQY84837.1"/>
    <property type="molecule type" value="Genomic_DNA"/>
</dbReference>
<comment type="caution">
    <text evidence="4">The sequence shown here is derived from an EMBL/GenBank/DDBJ whole genome shotgun (WGS) entry which is preliminary data.</text>
</comment>
<dbReference type="Gene3D" id="3.40.50.1820">
    <property type="entry name" value="alpha/beta hydrolase"/>
    <property type="match status" value="1"/>
</dbReference>
<comment type="similarity">
    <text evidence="1">Belongs to the 'GDXG' lipolytic enzyme family.</text>
</comment>
<dbReference type="PANTHER" id="PTHR48081:SF30">
    <property type="entry name" value="ACETYL-HYDROLASE LIPR-RELATED"/>
    <property type="match status" value="1"/>
</dbReference>
<organism evidence="4 5">
    <name type="scientific">Burkholderia stagnalis</name>
    <dbReference type="NCBI Taxonomy" id="1503054"/>
    <lineage>
        <taxon>Bacteria</taxon>
        <taxon>Pseudomonadati</taxon>
        <taxon>Pseudomonadota</taxon>
        <taxon>Betaproteobacteria</taxon>
        <taxon>Burkholderiales</taxon>
        <taxon>Burkholderiaceae</taxon>
        <taxon>Burkholderia</taxon>
        <taxon>Burkholderia cepacia complex</taxon>
    </lineage>
</organism>
<dbReference type="InterPro" id="IPR029058">
    <property type="entry name" value="AB_hydrolase_fold"/>
</dbReference>
<dbReference type="GO" id="GO:0016787">
    <property type="term" value="F:hydrolase activity"/>
    <property type="evidence" value="ECO:0007669"/>
    <property type="project" value="UniProtKB-KW"/>
</dbReference>
<proteinExistence type="inferred from homology"/>
<dbReference type="SUPFAM" id="SSF53474">
    <property type="entry name" value="alpha/beta-Hydrolases"/>
    <property type="match status" value="1"/>
</dbReference>
<evidence type="ECO:0000256" key="1">
    <source>
        <dbReference type="ARBA" id="ARBA00010515"/>
    </source>
</evidence>